<dbReference type="InterPro" id="IPR036188">
    <property type="entry name" value="FAD/NAD-bd_sf"/>
</dbReference>
<dbReference type="Gene3D" id="3.50.50.60">
    <property type="entry name" value="FAD/NAD(P)-binding domain"/>
    <property type="match status" value="1"/>
</dbReference>
<protein>
    <submittedName>
        <fullName evidence="1">Bifunctional tRNA (5-methylaminomethyl-2-thiouridine)(34)-methyltransferase MnmD/FAD-dependent 5-carboxymethylaminomethyl-2-thiouridine(34) oxidoreductase MnmC</fullName>
    </submittedName>
</protein>
<name>A0A7V1BRA4_9GAMM</name>
<proteinExistence type="predicted"/>
<evidence type="ECO:0000313" key="1">
    <source>
        <dbReference type="EMBL" id="HDZ57718.1"/>
    </source>
</evidence>
<dbReference type="Proteomes" id="UP000885703">
    <property type="component" value="Unassembled WGS sequence"/>
</dbReference>
<gene>
    <name evidence="1" type="ORF">ENH64_14780</name>
</gene>
<comment type="caution">
    <text evidence="1">The sequence shown here is derived from an EMBL/GenBank/DDBJ whole genome shotgun (WGS) entry which is preliminary data.</text>
</comment>
<dbReference type="EMBL" id="DRFO01000033">
    <property type="protein sequence ID" value="HDZ57718.1"/>
    <property type="molecule type" value="Genomic_DNA"/>
</dbReference>
<dbReference type="AlphaFoldDB" id="A0A7V1BRA4"/>
<sequence>AKDASRRPATPASWHPDLYVNAAHGSRGLVSCPLSGELVAAWITGEPLPLPRDLAEAVHPGRFLLRNLIRGTGSGKPAQT</sequence>
<accession>A0A7V1BRA4</accession>
<organism evidence="1">
    <name type="scientific">Halopseudomonas xinjiangensis</name>
    <dbReference type="NCBI Taxonomy" id="487184"/>
    <lineage>
        <taxon>Bacteria</taxon>
        <taxon>Pseudomonadati</taxon>
        <taxon>Pseudomonadota</taxon>
        <taxon>Gammaproteobacteria</taxon>
        <taxon>Pseudomonadales</taxon>
        <taxon>Pseudomonadaceae</taxon>
        <taxon>Halopseudomonas</taxon>
    </lineage>
</organism>
<feature type="non-terminal residue" evidence="1">
    <location>
        <position position="1"/>
    </location>
</feature>
<reference evidence="1" key="1">
    <citation type="journal article" date="2020" name="mSystems">
        <title>Genome- and Community-Level Interaction Insights into Carbon Utilization and Element Cycling Functions of Hydrothermarchaeota in Hydrothermal Sediment.</title>
        <authorList>
            <person name="Zhou Z."/>
            <person name="Liu Y."/>
            <person name="Xu W."/>
            <person name="Pan J."/>
            <person name="Luo Z.H."/>
            <person name="Li M."/>
        </authorList>
    </citation>
    <scope>NUCLEOTIDE SEQUENCE [LARGE SCALE GENOMIC DNA]</scope>
    <source>
        <strain evidence="1">HyVt-324</strain>
    </source>
</reference>